<dbReference type="Pfam" id="PF14542">
    <property type="entry name" value="Acetyltransf_CG"/>
    <property type="match status" value="1"/>
</dbReference>
<dbReference type="STRING" id="1830138.SAMN05443507_10769"/>
<dbReference type="SUPFAM" id="SSF55729">
    <property type="entry name" value="Acyl-CoA N-acyltransferases (Nat)"/>
    <property type="match status" value="1"/>
</dbReference>
<dbReference type="PROSITE" id="PS51186">
    <property type="entry name" value="GNAT"/>
    <property type="match status" value="1"/>
</dbReference>
<protein>
    <submittedName>
        <fullName evidence="3">Uncharacterized protein</fullName>
    </submittedName>
</protein>
<reference evidence="4" key="1">
    <citation type="submission" date="2016-11" db="EMBL/GenBank/DDBJ databases">
        <authorList>
            <person name="Varghese N."/>
            <person name="Submissions S."/>
        </authorList>
    </citation>
    <scope>NUCLEOTIDE SEQUENCE [LARGE SCALE GENOMIC DNA]</scope>
    <source>
        <strain evidence="4">USBA-503</strain>
    </source>
</reference>
<dbReference type="PANTHER" id="PTHR31435">
    <property type="entry name" value="PROTEIN NATD1"/>
    <property type="match status" value="1"/>
</dbReference>
<gene>
    <name evidence="3" type="ORF">SAMN05443507_10769</name>
</gene>
<evidence type="ECO:0000313" key="4">
    <source>
        <dbReference type="Proteomes" id="UP000184016"/>
    </source>
</evidence>
<dbReference type="InterPro" id="IPR000182">
    <property type="entry name" value="GNAT_dom"/>
</dbReference>
<dbReference type="EMBL" id="FRAF01000007">
    <property type="protein sequence ID" value="SHK02200.1"/>
    <property type="molecule type" value="Genomic_DNA"/>
</dbReference>
<dbReference type="InterPro" id="IPR045057">
    <property type="entry name" value="Gcn5-rel_NAT"/>
</dbReference>
<feature type="domain" description="N-acetyltransferase" evidence="2">
    <location>
        <begin position="15"/>
        <end position="103"/>
    </location>
</feature>
<keyword evidence="4" id="KW-1185">Reference proteome</keyword>
<accession>A0A1M6P2Q8</accession>
<dbReference type="InterPro" id="IPR031165">
    <property type="entry name" value="GNAT_YJDJ"/>
</dbReference>
<dbReference type="PANTHER" id="PTHR31435:SF10">
    <property type="entry name" value="BSR4717 PROTEIN"/>
    <property type="match status" value="1"/>
</dbReference>
<dbReference type="Gene3D" id="3.40.630.30">
    <property type="match status" value="1"/>
</dbReference>
<dbReference type="CDD" id="cd04301">
    <property type="entry name" value="NAT_SF"/>
    <property type="match status" value="1"/>
</dbReference>
<dbReference type="GO" id="GO:0016747">
    <property type="term" value="F:acyltransferase activity, transferring groups other than amino-acyl groups"/>
    <property type="evidence" value="ECO:0007669"/>
    <property type="project" value="InterPro"/>
</dbReference>
<dbReference type="PROSITE" id="PS51729">
    <property type="entry name" value="GNAT_YJDJ"/>
    <property type="match status" value="1"/>
</dbReference>
<feature type="domain" description="N-acetyltransferase" evidence="1">
    <location>
        <begin position="1"/>
        <end position="107"/>
    </location>
</feature>
<dbReference type="RefSeq" id="WP_165611951.1">
    <property type="nucleotide sequence ID" value="NZ_FRAF01000007.1"/>
</dbReference>
<organism evidence="3 4">
    <name type="scientific">Alicyclobacillus tolerans</name>
    <dbReference type="NCBI Taxonomy" id="90970"/>
    <lineage>
        <taxon>Bacteria</taxon>
        <taxon>Bacillati</taxon>
        <taxon>Bacillota</taxon>
        <taxon>Bacilli</taxon>
        <taxon>Bacillales</taxon>
        <taxon>Alicyclobacillaceae</taxon>
        <taxon>Alicyclobacillus</taxon>
    </lineage>
</organism>
<name>A0A1M6P2Q8_9BACL</name>
<dbReference type="Proteomes" id="UP000184016">
    <property type="component" value="Unassembled WGS sequence"/>
</dbReference>
<dbReference type="AlphaFoldDB" id="A0A1M6P2Q8"/>
<dbReference type="InterPro" id="IPR016181">
    <property type="entry name" value="Acyl_CoA_acyltransferase"/>
</dbReference>
<sequence>MSQANDGVARWGDDKIERNGVNFIVRDENGSTIAYVTNRVSEDGYLWLEHTVVSSQLRGHGIGGRLVQKVVEMARNEGLKIVPVCSFAVAEFKKHPEYHDVLADPANASS</sequence>
<evidence type="ECO:0000313" key="3">
    <source>
        <dbReference type="EMBL" id="SHK02200.1"/>
    </source>
</evidence>
<evidence type="ECO:0000259" key="2">
    <source>
        <dbReference type="PROSITE" id="PS51729"/>
    </source>
</evidence>
<evidence type="ECO:0000259" key="1">
    <source>
        <dbReference type="PROSITE" id="PS51186"/>
    </source>
</evidence>
<proteinExistence type="predicted"/>